<feature type="domain" description="MULE transposase" evidence="2">
    <location>
        <begin position="568"/>
        <end position="660"/>
    </location>
</feature>
<accession>A0AAD4RX93</accession>
<evidence type="ECO:0000313" key="3">
    <source>
        <dbReference type="EMBL" id="KAI3839706.1"/>
    </source>
</evidence>
<organism evidence="3 4">
    <name type="scientific">Papaver atlanticum</name>
    <dbReference type="NCBI Taxonomy" id="357466"/>
    <lineage>
        <taxon>Eukaryota</taxon>
        <taxon>Viridiplantae</taxon>
        <taxon>Streptophyta</taxon>
        <taxon>Embryophyta</taxon>
        <taxon>Tracheophyta</taxon>
        <taxon>Spermatophyta</taxon>
        <taxon>Magnoliopsida</taxon>
        <taxon>Ranunculales</taxon>
        <taxon>Papaveraceae</taxon>
        <taxon>Papaveroideae</taxon>
        <taxon>Papaver</taxon>
    </lineage>
</organism>
<sequence>MKEQLMIHMIDSNMMEEDTPILRVGICETACYQIDQCEGPVSDPQKKSIMNNEDAPVSEVGSDLTRGYQIDQDKEPLNDSPNDSNLIGEEAPIATAGIDLTQCFQTDQLFGSREAAIEWCHEVARKNNTTVVIMRSNMNPANRRAFVDIGCQRGKKKYYRSKVTPDTRKRQSRESKKCDCPFSLRGIRLAENKWRIRVSCGRHNHEGESTSVSYFNRGKEDEEQLVALTASGARPQQVFQALNERNNKRSSLKRQSEKMLVMEHVNMMDEDTPISNVGINVTQCYQIDQFEGPVNDLQKNSNMNKEDAPMTEVGADVTLCYQIDQGKELLDYPPDDNNLMVEEVGIDLTQSFQTDQLFGSREAAIEWCHEVARKNNTTVVIMRSNMNPANRRAFVDIGCQRGKKKYYRSKVTPDTRKRQSRESKKCDCPFSLRGIRLAENKWKIRVSCGRHNHEGESTSIPSFNGWKEDEEQLVAELTASGARPRQVLQALKEKNKDCLVSARTIYNKRSSIKRQEAEKMSVMEQVVKLSTQYRYMMWHRKDEKTNELKDIVWAHPESTLLAKCFPSVLIIDCTYKTNRFKVPFFHIAGVSSLGTPFTVAYAFIEEETEEHFSWALTQLKFLFMSDTLPSVCLMNGEHPLINAVRVVFPEAKRLLCTLHIGESIVTNCRKEILDDNMWNNFYGDWECVVKAETKEAFVDSYTEFVTTWVARYPTCITYIRDTWMVHKESFILAWTQKIKHFGYTEITTDESEHDHLRKHMESSMGTMGFFFRCWETMHGIVANQIKQIRASNEKSLSSMNRKYEISAFEELNNRVSQHALDLIQLELNQSADIELKNQSTLVSLGITSCSCLIGYTHGLPCVHEVLHCTQEGRPIPLSAIDQQWKQLSMVLIVDYDFDFISQPEVILNDGNSDLMHVGAFDVSFVTFSMIYGAQLCLQLQYVGNQNQDANLKVGYARKSHQVYSNVDVYGKFGDTMPVGLTRIDLRYASFNLIRRTSIGLHCFNVVLFIPVICDYPS</sequence>
<dbReference type="Pfam" id="PF10551">
    <property type="entry name" value="MULE"/>
    <property type="match status" value="1"/>
</dbReference>
<gene>
    <name evidence="3" type="ORF">MKW98_010011</name>
</gene>
<dbReference type="AlphaFoldDB" id="A0AAD4RX93"/>
<dbReference type="Proteomes" id="UP001202328">
    <property type="component" value="Unassembled WGS sequence"/>
</dbReference>
<reference evidence="3" key="1">
    <citation type="submission" date="2022-04" db="EMBL/GenBank/DDBJ databases">
        <title>A functionally conserved STORR gene fusion in Papaver species that diverged 16.8 million years ago.</title>
        <authorList>
            <person name="Catania T."/>
        </authorList>
    </citation>
    <scope>NUCLEOTIDE SEQUENCE</scope>
    <source>
        <strain evidence="3">S-188037</strain>
    </source>
</reference>
<dbReference type="PANTHER" id="PTHR31569:SF4">
    <property type="entry name" value="SWIM-TYPE DOMAIN-CONTAINING PROTEIN"/>
    <property type="match status" value="1"/>
</dbReference>
<dbReference type="PANTHER" id="PTHR31569">
    <property type="entry name" value="SWIM-TYPE DOMAIN-CONTAINING PROTEIN"/>
    <property type="match status" value="1"/>
</dbReference>
<name>A0AAD4RX93_9MAGN</name>
<protein>
    <recommendedName>
        <fullName evidence="2">MULE transposase domain-containing protein</fullName>
    </recommendedName>
</protein>
<evidence type="ECO:0000259" key="2">
    <source>
        <dbReference type="Pfam" id="PF10551"/>
    </source>
</evidence>
<evidence type="ECO:0000256" key="1">
    <source>
        <dbReference type="SAM" id="MobiDB-lite"/>
    </source>
</evidence>
<dbReference type="InterPro" id="IPR018289">
    <property type="entry name" value="MULE_transposase_dom"/>
</dbReference>
<dbReference type="InterPro" id="IPR052579">
    <property type="entry name" value="Zinc_finger_SWIM"/>
</dbReference>
<comment type="caution">
    <text evidence="3">The sequence shown here is derived from an EMBL/GenBank/DDBJ whole genome shotgun (WGS) entry which is preliminary data.</text>
</comment>
<dbReference type="EMBL" id="JAJJMB010017331">
    <property type="protein sequence ID" value="KAI3839706.1"/>
    <property type="molecule type" value="Genomic_DNA"/>
</dbReference>
<proteinExistence type="predicted"/>
<keyword evidence="4" id="KW-1185">Reference proteome</keyword>
<feature type="region of interest" description="Disordered" evidence="1">
    <location>
        <begin position="42"/>
        <end position="63"/>
    </location>
</feature>
<evidence type="ECO:0000313" key="4">
    <source>
        <dbReference type="Proteomes" id="UP001202328"/>
    </source>
</evidence>